<evidence type="ECO:0000313" key="2">
    <source>
        <dbReference type="Proteomes" id="UP000053097"/>
    </source>
</evidence>
<dbReference type="AlphaFoldDB" id="A0A026WY84"/>
<evidence type="ECO:0000313" key="1">
    <source>
        <dbReference type="EMBL" id="EZA60788.1"/>
    </source>
</evidence>
<name>A0A026WY84_OOCBI</name>
<organism evidence="1 2">
    <name type="scientific">Ooceraea biroi</name>
    <name type="common">Clonal raider ant</name>
    <name type="synonym">Cerapachys biroi</name>
    <dbReference type="NCBI Taxonomy" id="2015173"/>
    <lineage>
        <taxon>Eukaryota</taxon>
        <taxon>Metazoa</taxon>
        <taxon>Ecdysozoa</taxon>
        <taxon>Arthropoda</taxon>
        <taxon>Hexapoda</taxon>
        <taxon>Insecta</taxon>
        <taxon>Pterygota</taxon>
        <taxon>Neoptera</taxon>
        <taxon>Endopterygota</taxon>
        <taxon>Hymenoptera</taxon>
        <taxon>Apocrita</taxon>
        <taxon>Aculeata</taxon>
        <taxon>Formicoidea</taxon>
        <taxon>Formicidae</taxon>
        <taxon>Dorylinae</taxon>
        <taxon>Ooceraea</taxon>
    </lineage>
</organism>
<reference evidence="1 2" key="1">
    <citation type="journal article" date="2014" name="Curr. Biol.">
        <title>The genome of the clonal raider ant Cerapachys biroi.</title>
        <authorList>
            <person name="Oxley P.R."/>
            <person name="Ji L."/>
            <person name="Fetter-Pruneda I."/>
            <person name="McKenzie S.K."/>
            <person name="Li C."/>
            <person name="Hu H."/>
            <person name="Zhang G."/>
            <person name="Kronauer D.J."/>
        </authorList>
    </citation>
    <scope>NUCLEOTIDE SEQUENCE [LARGE SCALE GENOMIC DNA]</scope>
</reference>
<proteinExistence type="predicted"/>
<sequence>MASSLDNRGIQKILDEVPESRLHSLPSDRLFHIEPVIGGANSAAIRVYHRVSCWEPHRI</sequence>
<gene>
    <name evidence="1" type="ORF">X777_14029</name>
</gene>
<protein>
    <submittedName>
        <fullName evidence="1">Uncharacterized protein</fullName>
    </submittedName>
</protein>
<dbReference type="EMBL" id="KK107069">
    <property type="protein sequence ID" value="EZA60788.1"/>
    <property type="molecule type" value="Genomic_DNA"/>
</dbReference>
<dbReference type="Proteomes" id="UP000053097">
    <property type="component" value="Unassembled WGS sequence"/>
</dbReference>
<keyword evidence="2" id="KW-1185">Reference proteome</keyword>
<accession>A0A026WY84</accession>